<reference evidence="1" key="1">
    <citation type="submission" date="2021-06" db="EMBL/GenBank/DDBJ databases">
        <authorList>
            <person name="Kallberg Y."/>
            <person name="Tangrot J."/>
            <person name="Rosling A."/>
        </authorList>
    </citation>
    <scope>NUCLEOTIDE SEQUENCE</scope>
    <source>
        <strain evidence="1">28 12/20/2015</strain>
    </source>
</reference>
<accession>A0ACA9JZD5</accession>
<organism evidence="1 2">
    <name type="scientific">Cetraspora pellucida</name>
    <dbReference type="NCBI Taxonomy" id="1433469"/>
    <lineage>
        <taxon>Eukaryota</taxon>
        <taxon>Fungi</taxon>
        <taxon>Fungi incertae sedis</taxon>
        <taxon>Mucoromycota</taxon>
        <taxon>Glomeromycotina</taxon>
        <taxon>Glomeromycetes</taxon>
        <taxon>Diversisporales</taxon>
        <taxon>Gigasporaceae</taxon>
        <taxon>Cetraspora</taxon>
    </lineage>
</organism>
<dbReference type="Proteomes" id="UP000789366">
    <property type="component" value="Unassembled WGS sequence"/>
</dbReference>
<dbReference type="EMBL" id="CAJVPW010000127">
    <property type="protein sequence ID" value="CAG8443859.1"/>
    <property type="molecule type" value="Genomic_DNA"/>
</dbReference>
<proteinExistence type="predicted"/>
<keyword evidence="2" id="KW-1185">Reference proteome</keyword>
<comment type="caution">
    <text evidence="1">The sequence shown here is derived from an EMBL/GenBank/DDBJ whole genome shotgun (WGS) entry which is preliminary data.</text>
</comment>
<protein>
    <submittedName>
        <fullName evidence="1">1329_t:CDS:1</fullName>
    </submittedName>
</protein>
<gene>
    <name evidence="1" type="ORF">SPELUC_LOCUS372</name>
</gene>
<sequence>MFKVGTQTQVIQRWCIDIDKTSIDDAQIITLIDVHRYCTNNNIDKTPEMGLVDILTEENIIPKGYIDLIKEIKENSEEKLTKTLEFVKFITYQISIIFENTAKEIDELNPNI</sequence>
<name>A0ACA9JZD5_9GLOM</name>
<evidence type="ECO:0000313" key="1">
    <source>
        <dbReference type="EMBL" id="CAG8443859.1"/>
    </source>
</evidence>
<evidence type="ECO:0000313" key="2">
    <source>
        <dbReference type="Proteomes" id="UP000789366"/>
    </source>
</evidence>